<sequence length="54" mass="5985">MNSISSSKTQQIHQLNQLQGKMVVDSLVLYLINSKIFTLDDFTPPDERGGVSSC</sequence>
<accession>A0A5M3TCZ6</accession>
<gene>
    <name evidence="1" type="ORF">NIES46_38420</name>
</gene>
<dbReference type="EMBL" id="BIMW01000147">
    <property type="protein sequence ID" value="GCE95776.1"/>
    <property type="molecule type" value="Genomic_DNA"/>
</dbReference>
<dbReference type="RefSeq" id="WP_006618679.1">
    <property type="nucleotide sequence ID" value="NZ_BIMW01000147.1"/>
</dbReference>
<keyword evidence="2" id="KW-1185">Reference proteome</keyword>
<dbReference type="Proteomes" id="UP000326169">
    <property type="component" value="Unassembled WGS sequence"/>
</dbReference>
<evidence type="ECO:0000313" key="2">
    <source>
        <dbReference type="Proteomes" id="UP000326169"/>
    </source>
</evidence>
<comment type="caution">
    <text evidence="1">The sequence shown here is derived from an EMBL/GenBank/DDBJ whole genome shotgun (WGS) entry which is preliminary data.</text>
</comment>
<protein>
    <submittedName>
        <fullName evidence="1">CRISPR-associated protein Cas1</fullName>
    </submittedName>
</protein>
<reference evidence="1 2" key="1">
    <citation type="journal article" date="2019" name="J Genomics">
        <title>The Draft Genome of a Hydrogen-producing Cyanobacterium, Arthrospira platensis NIES-46.</title>
        <authorList>
            <person name="Suzuki S."/>
            <person name="Yamaguchi H."/>
            <person name="Kawachi M."/>
        </authorList>
    </citation>
    <scope>NUCLEOTIDE SEQUENCE [LARGE SCALE GENOMIC DNA]</scope>
    <source>
        <strain evidence="1 2">NIES-46</strain>
    </source>
</reference>
<organism evidence="1 2">
    <name type="scientific">Limnospira platensis NIES-46</name>
    <dbReference type="NCBI Taxonomy" id="1236695"/>
    <lineage>
        <taxon>Bacteria</taxon>
        <taxon>Bacillati</taxon>
        <taxon>Cyanobacteriota</taxon>
        <taxon>Cyanophyceae</taxon>
        <taxon>Oscillatoriophycideae</taxon>
        <taxon>Oscillatoriales</taxon>
        <taxon>Sirenicapillariaceae</taxon>
        <taxon>Limnospira</taxon>
    </lineage>
</organism>
<name>A0A5M3TCZ6_LIMPL</name>
<evidence type="ECO:0000313" key="1">
    <source>
        <dbReference type="EMBL" id="GCE95776.1"/>
    </source>
</evidence>
<proteinExistence type="predicted"/>
<dbReference type="GeneID" id="301685845"/>